<dbReference type="EMBL" id="CP001600">
    <property type="protein sequence ID" value="ACR69174.2"/>
    <property type="molecule type" value="Genomic_DNA"/>
</dbReference>
<reference evidence="2" key="1">
    <citation type="submission" date="2009-03" db="EMBL/GenBank/DDBJ databases">
        <title>Complete genome sequence of Edwardsiella ictaluri 93-146.</title>
        <authorList>
            <person name="Williams M.L."/>
            <person name="Gillaspy A.F."/>
            <person name="Dyer D.W."/>
            <person name="Thune R.L."/>
            <person name="Waldbieser G.C."/>
            <person name="Schuster S.C."/>
            <person name="Gipson J."/>
            <person name="Zaitshik J."/>
            <person name="Landry C."/>
            <person name="Lawrence M.L."/>
        </authorList>
    </citation>
    <scope>NUCLEOTIDE SEQUENCE [LARGE SCALE GENOMIC DNA]</scope>
    <source>
        <strain evidence="2">93-146</strain>
    </source>
</reference>
<dbReference type="Proteomes" id="UP000001485">
    <property type="component" value="Chromosome"/>
</dbReference>
<proteinExistence type="predicted"/>
<dbReference type="AlphaFoldDB" id="C5BA53"/>
<dbReference type="GeneID" id="69538935"/>
<name>C5BA53_EDWI9</name>
<dbReference type="KEGG" id="eic:NT01EI_1998"/>
<evidence type="ECO:0000313" key="2">
    <source>
        <dbReference type="Proteomes" id="UP000001485"/>
    </source>
</evidence>
<accession>C5BA53</accession>
<organism evidence="1 2">
    <name type="scientific">Edwardsiella ictaluri (strain 93-146)</name>
    <dbReference type="NCBI Taxonomy" id="634503"/>
    <lineage>
        <taxon>Bacteria</taxon>
        <taxon>Pseudomonadati</taxon>
        <taxon>Pseudomonadota</taxon>
        <taxon>Gammaproteobacteria</taxon>
        <taxon>Enterobacterales</taxon>
        <taxon>Hafniaceae</taxon>
        <taxon>Edwardsiella</taxon>
    </lineage>
</organism>
<dbReference type="HOGENOM" id="CLU_036583_0_0_6"/>
<dbReference type="RefSeq" id="WP_015871308.1">
    <property type="nucleotide sequence ID" value="NC_012779.2"/>
</dbReference>
<dbReference type="PATRIC" id="fig|634503.3.peg.1785"/>
<reference evidence="1 2" key="2">
    <citation type="journal article" date="2012" name="J. Bacteriol.">
        <title>Genome Sequence of Edwardsiella ictaluri 93-146, a Strain Associated with a Natural Channel Catfish Outbreak of Enteric Septicemia of Catfish.</title>
        <authorList>
            <person name="Williams M.L."/>
            <person name="Gillaspy A.F."/>
            <person name="Dyer D.W."/>
            <person name="Thune R.L."/>
            <person name="Waldbieser G.C."/>
            <person name="Schuster S.C."/>
            <person name="Gipson J."/>
            <person name="Zaitshik J."/>
            <person name="Landry C."/>
            <person name="Banes M.M."/>
            <person name="Lawrence M.L."/>
        </authorList>
    </citation>
    <scope>NUCLEOTIDE SEQUENCE [LARGE SCALE GENOMIC DNA]</scope>
    <source>
        <strain evidence="1 2">93-146</strain>
    </source>
</reference>
<evidence type="ECO:0000313" key="1">
    <source>
        <dbReference type="EMBL" id="ACR69174.2"/>
    </source>
</evidence>
<gene>
    <name evidence="1" type="ordered locus">NT01EI_1998</name>
</gene>
<sequence length="542" mass="60232">MSSIDISLMRGEQPRIVSHLLPETNATLAQNCHFRHGVITPLYMDKDEAIPFSLDPQTLFHYRDDVWFTWAGRVQAIRSPVAQDQYDRVYFTDGRHPQVTSAQIASQGHGRYPAASYRLGIPAPEHPPTIGEIHYPEDEQPNDPLDDETRFYVETYVTAYGEEGPPGPVSREVSIPYPGSRVTLHLAPLIAQNHNISRRRIYRTVTGGGAADYLLVTELALGQESYVDALPSAELGGVLETYDYLMPPDNMVGLCLMANGIAAAFAGNEVMFSEPYLPYAWPGAYRQSTEHNIVAIAALGTVLVVVTQGYAYLFSGVSPGSMTSSKLPIMQACLSTDSMVEMDGFVLYAAANGLVSVDAAGNALVATEAIVEPRQWRQGFHPETIRAWRVEGEYFALYRDARDRPAGFIFDPRAMDLRRVDTDFACAGYRLENEQLYVVRRRQLYQLQQGTQPHQMRWRSRVFLAHAAVSFACLRVLSPQLLRVGVQIVIDGEVAFSLPPGALTEPCVKLPVLSGRRWQIECFGTAQVERLTLSTSMDTLPP</sequence>
<protein>
    <submittedName>
        <fullName evidence="1">Uncharacterized protein</fullName>
    </submittedName>
</protein>